<protein>
    <recommendedName>
        <fullName evidence="3">DHHA1 domain-containing protein</fullName>
    </recommendedName>
</protein>
<dbReference type="Proteomes" id="UP000236327">
    <property type="component" value="Unassembled WGS sequence"/>
</dbReference>
<dbReference type="OrthoDB" id="10630at2"/>
<dbReference type="SUPFAM" id="SSF64182">
    <property type="entry name" value="DHH phosphoesterases"/>
    <property type="match status" value="1"/>
</dbReference>
<evidence type="ECO:0008006" key="3">
    <source>
        <dbReference type="Google" id="ProtNLM"/>
    </source>
</evidence>
<accession>A0A2K2FVJ6</accession>
<keyword evidence="2" id="KW-1185">Reference proteome</keyword>
<name>A0A2K2FVJ6_9SPHN</name>
<dbReference type="EMBL" id="LYMM01000065">
    <property type="protein sequence ID" value="PNU02780.1"/>
    <property type="molecule type" value="Genomic_DNA"/>
</dbReference>
<dbReference type="InterPro" id="IPR038763">
    <property type="entry name" value="DHH_sf"/>
</dbReference>
<dbReference type="RefSeq" id="WP_146037349.1">
    <property type="nucleotide sequence ID" value="NZ_LYMM01000065.1"/>
</dbReference>
<dbReference type="Gene3D" id="3.10.310.30">
    <property type="match status" value="1"/>
</dbReference>
<reference evidence="1 2" key="1">
    <citation type="submission" date="2016-05" db="EMBL/GenBank/DDBJ databases">
        <title>Complete genome sequence of Novosphingobium guangzhouense SA925(T).</title>
        <authorList>
            <person name="Sha S."/>
        </authorList>
    </citation>
    <scope>NUCLEOTIDE SEQUENCE [LARGE SCALE GENOMIC DNA]</scope>
    <source>
        <strain evidence="1 2">SA925</strain>
    </source>
</reference>
<gene>
    <name evidence="1" type="ORF">A8V01_25600</name>
</gene>
<evidence type="ECO:0000313" key="2">
    <source>
        <dbReference type="Proteomes" id="UP000236327"/>
    </source>
</evidence>
<comment type="caution">
    <text evidence="1">The sequence shown here is derived from an EMBL/GenBank/DDBJ whole genome shotgun (WGS) entry which is preliminary data.</text>
</comment>
<evidence type="ECO:0000313" key="1">
    <source>
        <dbReference type="EMBL" id="PNU02780.1"/>
    </source>
</evidence>
<proteinExistence type="predicted"/>
<organism evidence="1 2">
    <name type="scientific">Novosphingobium guangzhouense</name>
    <dbReference type="NCBI Taxonomy" id="1850347"/>
    <lineage>
        <taxon>Bacteria</taxon>
        <taxon>Pseudomonadati</taxon>
        <taxon>Pseudomonadota</taxon>
        <taxon>Alphaproteobacteria</taxon>
        <taxon>Sphingomonadales</taxon>
        <taxon>Sphingomonadaceae</taxon>
        <taxon>Novosphingobium</taxon>
    </lineage>
</organism>
<sequence length="406" mass="44826">MRERTENDSRTPLDVAAVLPRASFSDRSGGSGWAPHLIIYHDKCADGTVAAWACWKRWGDAPEYRAANYGYQPPEDVAGKNILIVDFSYKADDLRAMVAAGAKSIVILDHHETAQAALEPFSVFSTKPERFTTWTAASMIEDLDRGGYPPIVALFDMDRSGARMAWDFAMQGIEPPQLVLLAERYDLWRFVPNTLDDAELLHLDIQAGPLTIERMESIHDELEDGERAPLNRGEVVEYWRQPLIREIAARAHLGTVGGVEGVITVECPYSLVSAVGHYLLAQHPVAPFAAMSVTGEKAVSWSLRSAYGRQSVSEVASRFGGGGHRNAAGFRVDLAASTNRERKLLDALELFKRLQRRVMIDVGSCHSLRGPGASSEMRSDDRDLRDEMEAAFATADALIAEVREIV</sequence>
<dbReference type="AlphaFoldDB" id="A0A2K2FVJ6"/>